<proteinExistence type="predicted"/>
<keyword evidence="2" id="KW-1185">Reference proteome</keyword>
<organism evidence="1 2">
    <name type="scientific">Sphingomonas kyungheensis</name>
    <dbReference type="NCBI Taxonomy" id="1069987"/>
    <lineage>
        <taxon>Bacteria</taxon>
        <taxon>Pseudomonadati</taxon>
        <taxon>Pseudomonadota</taxon>
        <taxon>Alphaproteobacteria</taxon>
        <taxon>Sphingomonadales</taxon>
        <taxon>Sphingomonadaceae</taxon>
        <taxon>Sphingomonas</taxon>
    </lineage>
</organism>
<dbReference type="RefSeq" id="WP_336546242.1">
    <property type="nucleotide sequence ID" value="NZ_JBBBDM010000021.1"/>
</dbReference>
<dbReference type="Proteomes" id="UP001367771">
    <property type="component" value="Unassembled WGS sequence"/>
</dbReference>
<gene>
    <name evidence="1" type="ORF">V8201_18605</name>
</gene>
<reference evidence="1 2" key="1">
    <citation type="journal article" date="2013" name="Int. J. Syst. Evol. Microbiol.">
        <title>Sphingomonas kyungheensis sp. nov., a bacterium with ginsenoside-converting activity isolated from soil of a ginseng field.</title>
        <authorList>
            <person name="Son H.M."/>
            <person name="Yang J.E."/>
            <person name="Park Y."/>
            <person name="Han C.K."/>
            <person name="Kim S.G."/>
            <person name="Kook M."/>
            <person name="Yi T.H."/>
        </authorList>
    </citation>
    <scope>NUCLEOTIDE SEQUENCE [LARGE SCALE GENOMIC DNA]</scope>
    <source>
        <strain evidence="1 2">LMG 26582</strain>
    </source>
</reference>
<name>A0ABU8H862_9SPHN</name>
<evidence type="ECO:0000313" key="2">
    <source>
        <dbReference type="Proteomes" id="UP001367771"/>
    </source>
</evidence>
<evidence type="ECO:0000313" key="1">
    <source>
        <dbReference type="EMBL" id="MEI5689108.1"/>
    </source>
</evidence>
<dbReference type="EMBL" id="JBBBDM010000021">
    <property type="protein sequence ID" value="MEI5689108.1"/>
    <property type="molecule type" value="Genomic_DNA"/>
</dbReference>
<comment type="caution">
    <text evidence="1">The sequence shown here is derived from an EMBL/GenBank/DDBJ whole genome shotgun (WGS) entry which is preliminary data.</text>
</comment>
<accession>A0ABU8H862</accession>
<sequence length="61" mass="6844">MKIGMEPDPVEDLERELELAVATAAKVQFGGQGDIGEAMARVHQLSRRRLEWPTQDILLRA</sequence>
<protein>
    <submittedName>
        <fullName evidence="1">Uncharacterized protein</fullName>
    </submittedName>
</protein>